<sequence>MTWLRLVRAEIRKLTTTKLPLGFLAVLVLIAGIDAAVVMFGTDMDGSKAFIATAADQQSLMAFAFNAMLGTGLFGAIAVAREYGHNTVVPTYLTCPRRMRAGLAQLTAVLLGGALLGLIGQGFIIAGVALALPSTEYGFLVTAGGVTQILAATTFAGAIGAVLGAGLGAVIRNLGGAVTAVVLALFMIPPLVVQLFSDAASWIPPTLGAVISGVSTDVNTWAALTALLTWGVLPAAAGLLLVQRRDVV</sequence>
<dbReference type="Proteomes" id="UP001596524">
    <property type="component" value="Unassembled WGS sequence"/>
</dbReference>
<feature type="transmembrane region" description="Helical" evidence="1">
    <location>
        <begin position="60"/>
        <end position="80"/>
    </location>
</feature>
<dbReference type="EMBL" id="JBHTCH010000030">
    <property type="protein sequence ID" value="MFC7363341.1"/>
    <property type="molecule type" value="Genomic_DNA"/>
</dbReference>
<feature type="transmembrane region" description="Helical" evidence="1">
    <location>
        <begin position="101"/>
        <end position="129"/>
    </location>
</feature>
<keyword evidence="1" id="KW-0812">Transmembrane</keyword>
<proteinExistence type="predicted"/>
<feature type="transmembrane region" description="Helical" evidence="1">
    <location>
        <begin position="149"/>
        <end position="170"/>
    </location>
</feature>
<keyword evidence="3" id="KW-1185">Reference proteome</keyword>
<feature type="transmembrane region" description="Helical" evidence="1">
    <location>
        <begin position="177"/>
        <end position="197"/>
    </location>
</feature>
<evidence type="ECO:0000256" key="1">
    <source>
        <dbReference type="SAM" id="Phobius"/>
    </source>
</evidence>
<reference evidence="3" key="1">
    <citation type="journal article" date="2019" name="Int. J. Syst. Evol. Microbiol.">
        <title>The Global Catalogue of Microorganisms (GCM) 10K type strain sequencing project: providing services to taxonomists for standard genome sequencing and annotation.</title>
        <authorList>
            <consortium name="The Broad Institute Genomics Platform"/>
            <consortium name="The Broad Institute Genome Sequencing Center for Infectious Disease"/>
            <person name="Wu L."/>
            <person name="Ma J."/>
        </authorList>
    </citation>
    <scope>NUCLEOTIDE SEQUENCE [LARGE SCALE GENOMIC DNA]</scope>
    <source>
        <strain evidence="3">FCH27</strain>
    </source>
</reference>
<name>A0ABW2NB94_9ACTN</name>
<evidence type="ECO:0000313" key="2">
    <source>
        <dbReference type="EMBL" id="MFC7363341.1"/>
    </source>
</evidence>
<feature type="transmembrane region" description="Helical" evidence="1">
    <location>
        <begin position="221"/>
        <end position="242"/>
    </location>
</feature>
<evidence type="ECO:0000313" key="3">
    <source>
        <dbReference type="Proteomes" id="UP001596524"/>
    </source>
</evidence>
<gene>
    <name evidence="2" type="ORF">ACFQO6_23925</name>
</gene>
<protein>
    <recommendedName>
        <fullName evidence="4">ABC transporter permease</fullName>
    </recommendedName>
</protein>
<keyword evidence="1" id="KW-0472">Membrane</keyword>
<dbReference type="RefSeq" id="WP_255889313.1">
    <property type="nucleotide sequence ID" value="NZ_JAFMZM010000002.1"/>
</dbReference>
<comment type="caution">
    <text evidence="2">The sequence shown here is derived from an EMBL/GenBank/DDBJ whole genome shotgun (WGS) entry which is preliminary data.</text>
</comment>
<accession>A0ABW2NB94</accession>
<keyword evidence="1" id="KW-1133">Transmembrane helix</keyword>
<evidence type="ECO:0008006" key="4">
    <source>
        <dbReference type="Google" id="ProtNLM"/>
    </source>
</evidence>
<organism evidence="2 3">
    <name type="scientific">Nocardioides astragali</name>
    <dbReference type="NCBI Taxonomy" id="1776736"/>
    <lineage>
        <taxon>Bacteria</taxon>
        <taxon>Bacillati</taxon>
        <taxon>Actinomycetota</taxon>
        <taxon>Actinomycetes</taxon>
        <taxon>Propionibacteriales</taxon>
        <taxon>Nocardioidaceae</taxon>
        <taxon>Nocardioides</taxon>
    </lineage>
</organism>
<feature type="transmembrane region" description="Helical" evidence="1">
    <location>
        <begin position="21"/>
        <end position="40"/>
    </location>
</feature>